<keyword evidence="2" id="KW-0732">Signal</keyword>
<keyword evidence="4" id="KW-1185">Reference proteome</keyword>
<dbReference type="Proteomes" id="UP000297280">
    <property type="component" value="Unassembled WGS sequence"/>
</dbReference>
<protein>
    <submittedName>
        <fullName evidence="3">Uncharacterized protein</fullName>
    </submittedName>
</protein>
<feature type="chain" id="PRO_5021379217" evidence="2">
    <location>
        <begin position="22"/>
        <end position="171"/>
    </location>
</feature>
<comment type="caution">
    <text evidence="3">The sequence shown here is derived from an EMBL/GenBank/DDBJ whole genome shotgun (WGS) entry which is preliminary data.</text>
</comment>
<dbReference type="AlphaFoldDB" id="A0A4Z1KIY3"/>
<name>A0A4Z1KIY3_9HELO</name>
<evidence type="ECO:0000313" key="3">
    <source>
        <dbReference type="EMBL" id="TGO81143.1"/>
    </source>
</evidence>
<dbReference type="EMBL" id="PQXO01001314">
    <property type="protein sequence ID" value="TGO81143.1"/>
    <property type="molecule type" value="Genomic_DNA"/>
</dbReference>
<feature type="signal peptide" evidence="2">
    <location>
        <begin position="1"/>
        <end position="21"/>
    </location>
</feature>
<feature type="compositionally biased region" description="Acidic residues" evidence="1">
    <location>
        <begin position="121"/>
        <end position="150"/>
    </location>
</feature>
<sequence length="171" mass="18590">MVQLSTITIVLASALSSIVAAKSCNTGGIYCGTYLLKRVLEIKLFTLKLFQTGDYITKINTNLLANNLPTSDLYVKQSLWACIEHGDIKLLEFCAAGCVGGDKNDDYCTGTGAPASKRDEIEDDLTEGDLTESDLTEADLTEEDLTEEDLTEENLAEGNLVERAVAIEWKA</sequence>
<organism evidence="3 4">
    <name type="scientific">Botrytis porri</name>
    <dbReference type="NCBI Taxonomy" id="87229"/>
    <lineage>
        <taxon>Eukaryota</taxon>
        <taxon>Fungi</taxon>
        <taxon>Dikarya</taxon>
        <taxon>Ascomycota</taxon>
        <taxon>Pezizomycotina</taxon>
        <taxon>Leotiomycetes</taxon>
        <taxon>Helotiales</taxon>
        <taxon>Sclerotiniaceae</taxon>
        <taxon>Botrytis</taxon>
    </lineage>
</organism>
<reference evidence="3 4" key="1">
    <citation type="submission" date="2017-12" db="EMBL/GenBank/DDBJ databases">
        <title>Comparative genomics of Botrytis spp.</title>
        <authorList>
            <person name="Valero-Jimenez C.A."/>
            <person name="Tapia P."/>
            <person name="Veloso J."/>
            <person name="Silva-Moreno E."/>
            <person name="Staats M."/>
            <person name="Valdes J.H."/>
            <person name="Van Kan J.A.L."/>
        </authorList>
    </citation>
    <scope>NUCLEOTIDE SEQUENCE [LARGE SCALE GENOMIC DNA]</scope>
    <source>
        <strain evidence="3 4">MUCL3349</strain>
    </source>
</reference>
<feature type="region of interest" description="Disordered" evidence="1">
    <location>
        <begin position="118"/>
        <end position="150"/>
    </location>
</feature>
<gene>
    <name evidence="3" type="ORF">BPOR_1322g00020</name>
</gene>
<evidence type="ECO:0000256" key="2">
    <source>
        <dbReference type="SAM" id="SignalP"/>
    </source>
</evidence>
<accession>A0A4Z1KIY3</accession>
<proteinExistence type="predicted"/>
<evidence type="ECO:0000256" key="1">
    <source>
        <dbReference type="SAM" id="MobiDB-lite"/>
    </source>
</evidence>
<dbReference type="STRING" id="87229.A0A4Z1KIY3"/>
<evidence type="ECO:0000313" key="4">
    <source>
        <dbReference type="Proteomes" id="UP000297280"/>
    </source>
</evidence>
<dbReference type="SUPFAM" id="SSF141571">
    <property type="entry name" value="Pentapeptide repeat-like"/>
    <property type="match status" value="1"/>
</dbReference>